<keyword evidence="4" id="KW-1185">Reference proteome</keyword>
<dbReference type="OrthoDB" id="9779573at2"/>
<keyword evidence="1" id="KW-0812">Transmembrane</keyword>
<feature type="transmembrane region" description="Helical" evidence="1">
    <location>
        <begin position="106"/>
        <end position="125"/>
    </location>
</feature>
<evidence type="ECO:0000259" key="2">
    <source>
        <dbReference type="Pfam" id="PF02517"/>
    </source>
</evidence>
<name>A0A326RRU6_9BACT</name>
<feature type="transmembrane region" description="Helical" evidence="1">
    <location>
        <begin position="237"/>
        <end position="257"/>
    </location>
</feature>
<feature type="domain" description="CAAX prenyl protease 2/Lysostaphin resistance protein A-like" evidence="2">
    <location>
        <begin position="141"/>
        <end position="247"/>
    </location>
</feature>
<sequence>MRKVLDWITWQRISADQIGFKNLEQESRTLILYSLFYILLAFGVGNLIIHFPQPILGAKEFVQDFWYAAVFKFSFLFILPSLIFFKRWKYGIQDLLFGLKPKIGMNIKGALLITIGFLLNIRHIPRVSEAMPSFEDAGFRLILGIVIPLLIAGLPEELFFRGMLQTRLEKLWNTPIAILVSGLLFTAWHLPSRYLLANGVEGQAGDWVSILLGTGLPVFLVSCFFGWHWARYRNLPLLIGVHWAIDILPSLSSFFGVSN</sequence>
<feature type="transmembrane region" description="Helical" evidence="1">
    <location>
        <begin position="65"/>
        <end position="85"/>
    </location>
</feature>
<evidence type="ECO:0000313" key="4">
    <source>
        <dbReference type="Proteomes" id="UP000248917"/>
    </source>
</evidence>
<proteinExistence type="predicted"/>
<feature type="transmembrane region" description="Helical" evidence="1">
    <location>
        <begin position="137"/>
        <end position="159"/>
    </location>
</feature>
<organism evidence="3 4">
    <name type="scientific">Algoriphagus aquaeductus</name>
    <dbReference type="NCBI Taxonomy" id="475299"/>
    <lineage>
        <taxon>Bacteria</taxon>
        <taxon>Pseudomonadati</taxon>
        <taxon>Bacteroidota</taxon>
        <taxon>Cytophagia</taxon>
        <taxon>Cytophagales</taxon>
        <taxon>Cyclobacteriaceae</taxon>
        <taxon>Algoriphagus</taxon>
    </lineage>
</organism>
<dbReference type="GO" id="GO:0080120">
    <property type="term" value="P:CAAX-box protein maturation"/>
    <property type="evidence" value="ECO:0007669"/>
    <property type="project" value="UniProtKB-ARBA"/>
</dbReference>
<dbReference type="Pfam" id="PF02517">
    <property type="entry name" value="Rce1-like"/>
    <property type="match status" value="1"/>
</dbReference>
<dbReference type="InterPro" id="IPR003675">
    <property type="entry name" value="Rce1/LyrA-like_dom"/>
</dbReference>
<dbReference type="GO" id="GO:0004175">
    <property type="term" value="F:endopeptidase activity"/>
    <property type="evidence" value="ECO:0007669"/>
    <property type="project" value="UniProtKB-ARBA"/>
</dbReference>
<feature type="transmembrane region" description="Helical" evidence="1">
    <location>
        <begin position="171"/>
        <end position="190"/>
    </location>
</feature>
<comment type="caution">
    <text evidence="3">The sequence shown here is derived from an EMBL/GenBank/DDBJ whole genome shotgun (WGS) entry which is preliminary data.</text>
</comment>
<dbReference type="RefSeq" id="WP_111394926.1">
    <property type="nucleotide sequence ID" value="NZ_QKTX01000023.1"/>
</dbReference>
<feature type="transmembrane region" description="Helical" evidence="1">
    <location>
        <begin position="210"/>
        <end position="230"/>
    </location>
</feature>
<evidence type="ECO:0000313" key="3">
    <source>
        <dbReference type="EMBL" id="PZV76732.1"/>
    </source>
</evidence>
<dbReference type="EMBL" id="QKTX01000023">
    <property type="protein sequence ID" value="PZV76732.1"/>
    <property type="molecule type" value="Genomic_DNA"/>
</dbReference>
<dbReference type="Proteomes" id="UP000248917">
    <property type="component" value="Unassembled WGS sequence"/>
</dbReference>
<dbReference type="AlphaFoldDB" id="A0A326RRU6"/>
<keyword evidence="3" id="KW-0378">Hydrolase</keyword>
<keyword evidence="3" id="KW-0645">Protease</keyword>
<feature type="transmembrane region" description="Helical" evidence="1">
    <location>
        <begin position="30"/>
        <end position="53"/>
    </location>
</feature>
<reference evidence="3 4" key="1">
    <citation type="submission" date="2018-06" db="EMBL/GenBank/DDBJ databases">
        <title>Genomic Encyclopedia of Archaeal and Bacterial Type Strains, Phase II (KMG-II): from individual species to whole genera.</title>
        <authorList>
            <person name="Goeker M."/>
        </authorList>
    </citation>
    <scope>NUCLEOTIDE SEQUENCE [LARGE SCALE GENOMIC DNA]</scope>
    <source>
        <strain evidence="3 4">T4</strain>
    </source>
</reference>
<keyword evidence="1" id="KW-0472">Membrane</keyword>
<evidence type="ECO:0000256" key="1">
    <source>
        <dbReference type="SAM" id="Phobius"/>
    </source>
</evidence>
<protein>
    <submittedName>
        <fullName evidence="3">CAAX prenyl protease-like protein</fullName>
    </submittedName>
</protein>
<keyword evidence="1" id="KW-1133">Transmembrane helix</keyword>
<dbReference type="GO" id="GO:0006508">
    <property type="term" value="P:proteolysis"/>
    <property type="evidence" value="ECO:0007669"/>
    <property type="project" value="UniProtKB-KW"/>
</dbReference>
<gene>
    <name evidence="3" type="ORF">CLV31_12314</name>
</gene>
<accession>A0A326RRU6</accession>